<dbReference type="InterPro" id="IPR037523">
    <property type="entry name" value="VOC_core"/>
</dbReference>
<evidence type="ECO:0000313" key="6">
    <source>
        <dbReference type="Proteomes" id="UP000256977"/>
    </source>
</evidence>
<comment type="similarity">
    <text evidence="1">Belongs to the bleomycin resistance protein family.</text>
</comment>
<dbReference type="RefSeq" id="WP_116064059.1">
    <property type="nucleotide sequence ID" value="NZ_QRDZ01000029.1"/>
</dbReference>
<evidence type="ECO:0000256" key="1">
    <source>
        <dbReference type="ARBA" id="ARBA00011051"/>
    </source>
</evidence>
<evidence type="ECO:0000259" key="4">
    <source>
        <dbReference type="PROSITE" id="PS51819"/>
    </source>
</evidence>
<gene>
    <name evidence="5" type="ORF">DFP98_12927</name>
</gene>
<evidence type="ECO:0000256" key="2">
    <source>
        <dbReference type="ARBA" id="ARBA00021572"/>
    </source>
</evidence>
<dbReference type="Pfam" id="PF19581">
    <property type="entry name" value="Glyoxalase_7"/>
    <property type="match status" value="1"/>
</dbReference>
<keyword evidence="3" id="KW-0046">Antibiotic resistance</keyword>
<evidence type="ECO:0000313" key="5">
    <source>
        <dbReference type="EMBL" id="RED60614.1"/>
    </source>
</evidence>
<dbReference type="InterPro" id="IPR000335">
    <property type="entry name" value="Bleomycin-R"/>
</dbReference>
<dbReference type="AlphaFoldDB" id="A0A3D9IFQ6"/>
<dbReference type="InterPro" id="IPR029068">
    <property type="entry name" value="Glyas_Bleomycin-R_OHBP_Dase"/>
</dbReference>
<comment type="caution">
    <text evidence="5">The sequence shown here is derived from an EMBL/GenBank/DDBJ whole genome shotgun (WGS) entry which is preliminary data.</text>
</comment>
<sequence length="131" mass="14973">MENTRFELTTVTPLLRIFDVAKAKEFYVDFLGFALDWEHRYEPDMPLYAQVSLGRCALHLTEHHGDCTPGSAIRIEASNLTEYHEILTAKKYGYARPGLEQAFGCLEVRIADPFGNRLTFFERLDGLSPET</sequence>
<dbReference type="Gene3D" id="3.10.180.10">
    <property type="entry name" value="2,3-Dihydroxybiphenyl 1,2-Dioxygenase, domain 1"/>
    <property type="match status" value="1"/>
</dbReference>
<feature type="domain" description="VOC" evidence="4">
    <location>
        <begin position="7"/>
        <end position="123"/>
    </location>
</feature>
<evidence type="ECO:0000256" key="3">
    <source>
        <dbReference type="ARBA" id="ARBA00023251"/>
    </source>
</evidence>
<dbReference type="CDD" id="cd08349">
    <property type="entry name" value="BLMA_like"/>
    <property type="match status" value="1"/>
</dbReference>
<dbReference type="Proteomes" id="UP000256977">
    <property type="component" value="Unassembled WGS sequence"/>
</dbReference>
<dbReference type="OrthoDB" id="9803104at2"/>
<accession>A0A3D9IFQ6</accession>
<proteinExistence type="inferred from homology"/>
<organism evidence="5 6">
    <name type="scientific">Cohnella phaseoli</name>
    <dbReference type="NCBI Taxonomy" id="456490"/>
    <lineage>
        <taxon>Bacteria</taxon>
        <taxon>Bacillati</taxon>
        <taxon>Bacillota</taxon>
        <taxon>Bacilli</taxon>
        <taxon>Bacillales</taxon>
        <taxon>Paenibacillaceae</taxon>
        <taxon>Cohnella</taxon>
    </lineage>
</organism>
<dbReference type="SUPFAM" id="SSF54593">
    <property type="entry name" value="Glyoxalase/Bleomycin resistance protein/Dihydroxybiphenyl dioxygenase"/>
    <property type="match status" value="1"/>
</dbReference>
<dbReference type="GO" id="GO:0046677">
    <property type="term" value="P:response to antibiotic"/>
    <property type="evidence" value="ECO:0007669"/>
    <property type="project" value="UniProtKB-KW"/>
</dbReference>
<protein>
    <recommendedName>
        <fullName evidence="2">Bleomycin resistance protein</fullName>
    </recommendedName>
</protein>
<dbReference type="EMBL" id="QRDZ01000029">
    <property type="protein sequence ID" value="RED60614.1"/>
    <property type="molecule type" value="Genomic_DNA"/>
</dbReference>
<dbReference type="PROSITE" id="PS51819">
    <property type="entry name" value="VOC"/>
    <property type="match status" value="1"/>
</dbReference>
<reference evidence="5 6" key="1">
    <citation type="submission" date="2018-07" db="EMBL/GenBank/DDBJ databases">
        <title>Genomic Encyclopedia of Type Strains, Phase III (KMG-III): the genomes of soil and plant-associated and newly described type strains.</title>
        <authorList>
            <person name="Whitman W."/>
        </authorList>
    </citation>
    <scope>NUCLEOTIDE SEQUENCE [LARGE SCALE GENOMIC DNA]</scope>
    <source>
        <strain evidence="5 6">CECT 7287</strain>
    </source>
</reference>
<keyword evidence="6" id="KW-1185">Reference proteome</keyword>
<name>A0A3D9IFQ6_9BACL</name>